<dbReference type="PROSITE" id="PS51257">
    <property type="entry name" value="PROKAR_LIPOPROTEIN"/>
    <property type="match status" value="1"/>
</dbReference>
<proteinExistence type="predicted"/>
<name>A0A3D8L785_9BACT</name>
<sequence length="417" mass="46823">MNRLLLLLLSSAFFFSCQSKLKPAHDTIAVQPAAFADSLTKDINEIHKQGHFNGLAVAIVNEGGTLYQSGFGFSDVQTKEEYSENTIQTIGSVSKTFIGLALMKAQEMGKLHLDDPINAYLPFDVVNPYFPAQAITIRHLATHTSTITDTEEYFNKVYILKEKRDQNKAAFKELPQSFNPPETEIPTADFLEKVLSKNGEWYKQEVFLNRQPGELFEYSNVGATLAALVLETATQEKFDVFTTTHILEPLGMSASGWSFGQVDFARFSKLYVNPQAEVPPYALITYPDGGFITSVNDLGKYLTELIRGYAGEGIILSRESYKELFTEQLQAVHFTDRNENNPYNDEYNTGIFMGFSAKGYIGHTGGDPGTTALMFFNADTKVGRIFITNTNFHDKEGQRELWAIWDKLDEYSGKLKE</sequence>
<feature type="chain" id="PRO_5017579947" evidence="1">
    <location>
        <begin position="20"/>
        <end position="417"/>
    </location>
</feature>
<feature type="domain" description="Beta-lactamase-related" evidence="2">
    <location>
        <begin position="42"/>
        <end position="406"/>
    </location>
</feature>
<keyword evidence="4" id="KW-1185">Reference proteome</keyword>
<evidence type="ECO:0000313" key="4">
    <source>
        <dbReference type="Proteomes" id="UP000256708"/>
    </source>
</evidence>
<dbReference type="SUPFAM" id="SSF56601">
    <property type="entry name" value="beta-lactamase/transpeptidase-like"/>
    <property type="match status" value="1"/>
</dbReference>
<dbReference type="OrthoDB" id="846150at2"/>
<dbReference type="RefSeq" id="WP_115567436.1">
    <property type="nucleotide sequence ID" value="NZ_QRGR01000026.1"/>
</dbReference>
<dbReference type="InterPro" id="IPR012338">
    <property type="entry name" value="Beta-lactam/transpept-like"/>
</dbReference>
<dbReference type="EMBL" id="QRGR01000026">
    <property type="protein sequence ID" value="RDV13237.1"/>
    <property type="molecule type" value="Genomic_DNA"/>
</dbReference>
<evidence type="ECO:0000313" key="3">
    <source>
        <dbReference type="EMBL" id="RDV13237.1"/>
    </source>
</evidence>
<dbReference type="Pfam" id="PF00144">
    <property type="entry name" value="Beta-lactamase"/>
    <property type="match status" value="1"/>
</dbReference>
<keyword evidence="3" id="KW-0378">Hydrolase</keyword>
<dbReference type="Proteomes" id="UP000256708">
    <property type="component" value="Unassembled WGS sequence"/>
</dbReference>
<reference evidence="4" key="1">
    <citation type="submission" date="2018-08" db="EMBL/GenBank/DDBJ databases">
        <authorList>
            <person name="Liu Z.-W."/>
            <person name="Du Z.-J."/>
        </authorList>
    </citation>
    <scope>NUCLEOTIDE SEQUENCE [LARGE SCALE GENOMIC DNA]</scope>
    <source>
        <strain evidence="4">H4X</strain>
    </source>
</reference>
<comment type="caution">
    <text evidence="3">The sequence shown here is derived from an EMBL/GenBank/DDBJ whole genome shotgun (WGS) entry which is preliminary data.</text>
</comment>
<gene>
    <name evidence="3" type="ORF">DXT99_20375</name>
</gene>
<dbReference type="PANTHER" id="PTHR46825:SF9">
    <property type="entry name" value="BETA-LACTAMASE-RELATED DOMAIN-CONTAINING PROTEIN"/>
    <property type="match status" value="1"/>
</dbReference>
<dbReference type="PANTHER" id="PTHR46825">
    <property type="entry name" value="D-ALANYL-D-ALANINE-CARBOXYPEPTIDASE/ENDOPEPTIDASE AMPH"/>
    <property type="match status" value="1"/>
</dbReference>
<feature type="signal peptide" evidence="1">
    <location>
        <begin position="1"/>
        <end position="19"/>
    </location>
</feature>
<evidence type="ECO:0000256" key="1">
    <source>
        <dbReference type="SAM" id="SignalP"/>
    </source>
</evidence>
<accession>A0A3D8L785</accession>
<dbReference type="InterPro" id="IPR001466">
    <property type="entry name" value="Beta-lactam-related"/>
</dbReference>
<keyword evidence="1" id="KW-0732">Signal</keyword>
<evidence type="ECO:0000259" key="2">
    <source>
        <dbReference type="Pfam" id="PF00144"/>
    </source>
</evidence>
<dbReference type="InterPro" id="IPR050491">
    <property type="entry name" value="AmpC-like"/>
</dbReference>
<dbReference type="GO" id="GO:0016787">
    <property type="term" value="F:hydrolase activity"/>
    <property type="evidence" value="ECO:0007669"/>
    <property type="project" value="UniProtKB-KW"/>
</dbReference>
<dbReference type="Gene3D" id="3.40.710.10">
    <property type="entry name" value="DD-peptidase/beta-lactamase superfamily"/>
    <property type="match status" value="1"/>
</dbReference>
<organism evidence="3 4">
    <name type="scientific">Pontibacter diazotrophicus</name>
    <dbReference type="NCBI Taxonomy" id="1400979"/>
    <lineage>
        <taxon>Bacteria</taxon>
        <taxon>Pseudomonadati</taxon>
        <taxon>Bacteroidota</taxon>
        <taxon>Cytophagia</taxon>
        <taxon>Cytophagales</taxon>
        <taxon>Hymenobacteraceae</taxon>
        <taxon>Pontibacter</taxon>
    </lineage>
</organism>
<dbReference type="AlphaFoldDB" id="A0A3D8L785"/>
<protein>
    <submittedName>
        <fullName evidence="3">Class A beta-lactamase-related serine hydrolase</fullName>
    </submittedName>
</protein>